<organism evidence="2 3">
    <name type="scientific">Polyplax serrata</name>
    <name type="common">Common mouse louse</name>
    <dbReference type="NCBI Taxonomy" id="468196"/>
    <lineage>
        <taxon>Eukaryota</taxon>
        <taxon>Metazoa</taxon>
        <taxon>Ecdysozoa</taxon>
        <taxon>Arthropoda</taxon>
        <taxon>Hexapoda</taxon>
        <taxon>Insecta</taxon>
        <taxon>Pterygota</taxon>
        <taxon>Neoptera</taxon>
        <taxon>Paraneoptera</taxon>
        <taxon>Psocodea</taxon>
        <taxon>Troctomorpha</taxon>
        <taxon>Phthiraptera</taxon>
        <taxon>Anoplura</taxon>
        <taxon>Polyplacidae</taxon>
        <taxon>Polyplax</taxon>
    </lineage>
</organism>
<comment type="caution">
    <text evidence="2">The sequence shown here is derived from an EMBL/GenBank/DDBJ whole genome shotgun (WGS) entry which is preliminary data.</text>
</comment>
<feature type="region of interest" description="Disordered" evidence="1">
    <location>
        <begin position="1"/>
        <end position="34"/>
    </location>
</feature>
<name>A0AAN8NKE9_POLSC</name>
<sequence>MSEANKSPKWISGVEEGEEEEERNKRQEVLGSRRMNSRLGYPELHSLDIIHNFSDVYNREDTGKVETNKY</sequence>
<accession>A0AAN8NKE9</accession>
<proteinExistence type="predicted"/>
<dbReference type="EMBL" id="JAWJWE010000040">
    <property type="protein sequence ID" value="KAK6619519.1"/>
    <property type="molecule type" value="Genomic_DNA"/>
</dbReference>
<evidence type="ECO:0000313" key="3">
    <source>
        <dbReference type="Proteomes" id="UP001372834"/>
    </source>
</evidence>
<reference evidence="2 3" key="1">
    <citation type="submission" date="2023-10" db="EMBL/GenBank/DDBJ databases">
        <title>Genomes of two closely related lineages of the louse Polyplax serrata with different host specificities.</title>
        <authorList>
            <person name="Martinu J."/>
            <person name="Tarabai H."/>
            <person name="Stefka J."/>
            <person name="Hypsa V."/>
        </authorList>
    </citation>
    <scope>NUCLEOTIDE SEQUENCE [LARGE SCALE GENOMIC DNA]</scope>
    <source>
        <strain evidence="2">HR10_N</strain>
    </source>
</reference>
<evidence type="ECO:0000256" key="1">
    <source>
        <dbReference type="SAM" id="MobiDB-lite"/>
    </source>
</evidence>
<evidence type="ECO:0000313" key="2">
    <source>
        <dbReference type="EMBL" id="KAK6619519.1"/>
    </source>
</evidence>
<dbReference type="Proteomes" id="UP001372834">
    <property type="component" value="Unassembled WGS sequence"/>
</dbReference>
<gene>
    <name evidence="2" type="ORF">RUM43_012276</name>
</gene>
<dbReference type="AlphaFoldDB" id="A0AAN8NKE9"/>
<protein>
    <submittedName>
        <fullName evidence="2">Uncharacterized protein</fullName>
    </submittedName>
</protein>